<keyword evidence="1 3" id="KW-0210">Decarboxylase</keyword>
<dbReference type="AlphaFoldDB" id="A0A8J6TQE9"/>
<feature type="region of interest" description="Phosphopantothenoylcysteine decarboxylase" evidence="3">
    <location>
        <begin position="1"/>
        <end position="196"/>
    </location>
</feature>
<dbReference type="GO" id="GO:0004633">
    <property type="term" value="F:phosphopantothenoylcysteine decarboxylase activity"/>
    <property type="evidence" value="ECO:0007669"/>
    <property type="project" value="UniProtKB-UniRule"/>
</dbReference>
<evidence type="ECO:0000259" key="5">
    <source>
        <dbReference type="Pfam" id="PF02441"/>
    </source>
</evidence>
<keyword evidence="3 4" id="KW-0285">Flavoprotein</keyword>
<dbReference type="Pfam" id="PF04127">
    <property type="entry name" value="DFP"/>
    <property type="match status" value="1"/>
</dbReference>
<accession>A0A8J6TQE9</accession>
<dbReference type="GO" id="GO:0071513">
    <property type="term" value="C:phosphopantothenoylcysteine decarboxylase complex"/>
    <property type="evidence" value="ECO:0007669"/>
    <property type="project" value="TreeGrafter"/>
</dbReference>
<comment type="caution">
    <text evidence="7">The sequence shown here is derived from an EMBL/GenBank/DDBJ whole genome shotgun (WGS) entry which is preliminary data.</text>
</comment>
<dbReference type="Pfam" id="PF02441">
    <property type="entry name" value="Flavoprotein"/>
    <property type="match status" value="1"/>
</dbReference>
<keyword evidence="3" id="KW-0511">Multifunctional enzyme</keyword>
<name>A0A8J6TQE9_9GAMM</name>
<dbReference type="Gene3D" id="3.40.50.10300">
    <property type="entry name" value="CoaB-like"/>
    <property type="match status" value="1"/>
</dbReference>
<keyword evidence="3" id="KW-0460">Magnesium</keyword>
<dbReference type="EC" id="4.1.1.36" evidence="3"/>
<evidence type="ECO:0000313" key="8">
    <source>
        <dbReference type="Proteomes" id="UP000654401"/>
    </source>
</evidence>
<dbReference type="Gene3D" id="3.40.50.1950">
    <property type="entry name" value="Flavin prenyltransferase-like"/>
    <property type="match status" value="1"/>
</dbReference>
<comment type="pathway">
    <text evidence="3 4">Cofactor biosynthesis; coenzyme A biosynthesis; CoA from (R)-pantothenate: step 2/5.</text>
</comment>
<dbReference type="GO" id="GO:0004632">
    <property type="term" value="F:phosphopantothenate--cysteine ligase activity"/>
    <property type="evidence" value="ECO:0007669"/>
    <property type="project" value="UniProtKB-UniRule"/>
</dbReference>
<feature type="binding site" evidence="3">
    <location>
        <position position="285"/>
    </location>
    <ligand>
        <name>CTP</name>
        <dbReference type="ChEBI" id="CHEBI:37563"/>
    </ligand>
</feature>
<dbReference type="InterPro" id="IPR035929">
    <property type="entry name" value="CoaB-like_sf"/>
</dbReference>
<dbReference type="UniPathway" id="UPA00241">
    <property type="reaction ID" value="UER00353"/>
</dbReference>
<evidence type="ECO:0000256" key="4">
    <source>
        <dbReference type="RuleBase" id="RU364078"/>
    </source>
</evidence>
<dbReference type="PANTHER" id="PTHR14359:SF6">
    <property type="entry name" value="PHOSPHOPANTOTHENOYLCYSTEINE DECARBOXYLASE"/>
    <property type="match status" value="1"/>
</dbReference>
<proteinExistence type="inferred from homology"/>
<dbReference type="Proteomes" id="UP000654401">
    <property type="component" value="Unassembled WGS sequence"/>
</dbReference>
<comment type="function">
    <text evidence="4">Catalyzes two steps in the biosynthesis of coenzyme A. In the first step cysteine is conjugated to 4'-phosphopantothenate to form 4-phosphopantothenoylcysteine, in the latter compound is decarboxylated to form 4'-phosphopantotheine.</text>
</comment>
<gene>
    <name evidence="3 7" type="primary">coaBC</name>
    <name evidence="7" type="ORF">H8D24_05725</name>
</gene>
<comment type="catalytic activity">
    <reaction evidence="3 4">
        <text>(R)-4'-phosphopantothenate + L-cysteine + CTP = N-[(R)-4-phosphopantothenoyl]-L-cysteine + CMP + diphosphate + H(+)</text>
        <dbReference type="Rhea" id="RHEA:19397"/>
        <dbReference type="ChEBI" id="CHEBI:10986"/>
        <dbReference type="ChEBI" id="CHEBI:15378"/>
        <dbReference type="ChEBI" id="CHEBI:33019"/>
        <dbReference type="ChEBI" id="CHEBI:35235"/>
        <dbReference type="ChEBI" id="CHEBI:37563"/>
        <dbReference type="ChEBI" id="CHEBI:59458"/>
        <dbReference type="ChEBI" id="CHEBI:60377"/>
        <dbReference type="EC" id="6.3.2.5"/>
    </reaction>
</comment>
<dbReference type="GO" id="GO:0015937">
    <property type="term" value="P:coenzyme A biosynthetic process"/>
    <property type="evidence" value="ECO:0007669"/>
    <property type="project" value="UniProtKB-UniRule"/>
</dbReference>
<dbReference type="EMBL" id="JACNFK010000029">
    <property type="protein sequence ID" value="MBC8519886.1"/>
    <property type="molecule type" value="Genomic_DNA"/>
</dbReference>
<protein>
    <recommendedName>
        <fullName evidence="3">Coenzyme A biosynthesis bifunctional protein CoaBC</fullName>
    </recommendedName>
    <alternativeName>
        <fullName evidence="3">DNA/pantothenate metabolism flavoprotein</fullName>
    </alternativeName>
    <alternativeName>
        <fullName evidence="3">Phosphopantothenoylcysteine synthetase/decarboxylase</fullName>
        <shortName evidence="3">PPCS-PPCDC</shortName>
    </alternativeName>
    <domain>
        <recommendedName>
            <fullName evidence="3">Phosphopantothenoylcysteine decarboxylase</fullName>
            <shortName evidence="3">PPC decarboxylase</shortName>
            <shortName evidence="3">PPC-DC</shortName>
            <ecNumber evidence="3">4.1.1.36</ecNumber>
        </recommendedName>
        <alternativeName>
            <fullName evidence="3">CoaC</fullName>
        </alternativeName>
    </domain>
    <domain>
        <recommendedName>
            <fullName evidence="3">Phosphopantothenate--cysteine ligase</fullName>
            <ecNumber evidence="3">6.3.2.5</ecNumber>
        </recommendedName>
        <alternativeName>
            <fullName evidence="3">CoaB</fullName>
        </alternativeName>
        <alternativeName>
            <fullName evidence="3">Phosphopantothenoylcysteine synthetase</fullName>
            <shortName evidence="3">PPC synthetase</shortName>
            <shortName evidence="3">PPC-S</shortName>
        </alternativeName>
    </domain>
</protein>
<keyword evidence="2 3" id="KW-0456">Lyase</keyword>
<dbReference type="InterPro" id="IPR005252">
    <property type="entry name" value="CoaBC"/>
</dbReference>
<evidence type="ECO:0000313" key="7">
    <source>
        <dbReference type="EMBL" id="MBC8519886.1"/>
    </source>
</evidence>
<sequence>MKNRPTLLNLQNRRILLGVTGGIAAYKSAELVRILVKSGAEVRVVMTRAAEKFVGALTFQALSGNPVHRDLLDPGAEAGMGHIELARWADLVTIAPATADFIARHATGRADDLMTAISLATKSPQLIAPSMNEQMWLDPATQQNIKVLSAHGVKIVGPDSGEQACGDVGPGRMVEPEILANTIAEQFETGILQGERVLITAGPTREPLDPVRFLTNRSSGKMGFAIARAAVDAGAAVTMVAGPVSLETPRSVRRVDVESAEEMAQAVAREVEGATIFIATAAVADYRPVDMATEKIKKSADEIELRLIKNRDILAEVASREEPPFTVGFAAETENLTTNGEQKRISKGVDMVAANLVGNRDTGFDTDENALTLLWEGGRAELERTNKSQLARQLLQLIADVGNTR</sequence>
<keyword evidence="3 4" id="KW-0436">Ligase</keyword>
<evidence type="ECO:0000259" key="6">
    <source>
        <dbReference type="Pfam" id="PF04127"/>
    </source>
</evidence>
<organism evidence="7 8">
    <name type="scientific">Candidatus Thiopontia autotrophica</name>
    <dbReference type="NCBI Taxonomy" id="2841688"/>
    <lineage>
        <taxon>Bacteria</taxon>
        <taxon>Pseudomonadati</taxon>
        <taxon>Pseudomonadota</taxon>
        <taxon>Gammaproteobacteria</taxon>
        <taxon>Candidatus Thiopontia</taxon>
    </lineage>
</organism>
<dbReference type="GO" id="GO:0015941">
    <property type="term" value="P:pantothenate catabolic process"/>
    <property type="evidence" value="ECO:0007669"/>
    <property type="project" value="InterPro"/>
</dbReference>
<comment type="cofactor">
    <cofactor evidence="3">
        <name>Mg(2+)</name>
        <dbReference type="ChEBI" id="CHEBI:18420"/>
    </cofactor>
</comment>
<dbReference type="GO" id="GO:0010181">
    <property type="term" value="F:FMN binding"/>
    <property type="evidence" value="ECO:0007669"/>
    <property type="project" value="UniProtKB-UniRule"/>
</dbReference>
<feature type="region of interest" description="Phosphopantothenate--cysteine ligase" evidence="3">
    <location>
        <begin position="197"/>
        <end position="405"/>
    </location>
</feature>
<dbReference type="NCBIfam" id="TIGR00521">
    <property type="entry name" value="coaBC_dfp"/>
    <property type="match status" value="1"/>
</dbReference>
<comment type="caution">
    <text evidence="3">Lacks conserved residue(s) required for the propagation of feature annotation.</text>
</comment>
<dbReference type="PANTHER" id="PTHR14359">
    <property type="entry name" value="HOMO-OLIGOMERIC FLAVIN CONTAINING CYS DECARBOXYLASE FAMILY"/>
    <property type="match status" value="1"/>
</dbReference>
<dbReference type="SUPFAM" id="SSF102645">
    <property type="entry name" value="CoaB-like"/>
    <property type="match status" value="1"/>
</dbReference>
<comment type="function">
    <text evidence="3">Catalyzes two sequential steps in the biosynthesis of coenzyme A. In the first step cysteine is conjugated to 4'-phosphopantothenate to form 4-phosphopantothenoylcysteine. In the second step the latter compound is decarboxylated to form 4'-phosphopantotheine.</text>
</comment>
<evidence type="ECO:0000256" key="1">
    <source>
        <dbReference type="ARBA" id="ARBA00022793"/>
    </source>
</evidence>
<comment type="catalytic activity">
    <reaction evidence="3 4">
        <text>N-[(R)-4-phosphopantothenoyl]-L-cysteine + H(+) = (R)-4'-phosphopantetheine + CO2</text>
        <dbReference type="Rhea" id="RHEA:16793"/>
        <dbReference type="ChEBI" id="CHEBI:15378"/>
        <dbReference type="ChEBI" id="CHEBI:16526"/>
        <dbReference type="ChEBI" id="CHEBI:59458"/>
        <dbReference type="ChEBI" id="CHEBI:61723"/>
        <dbReference type="EC" id="4.1.1.36"/>
    </reaction>
</comment>
<feature type="binding site" evidence="3">
    <location>
        <position position="295"/>
    </location>
    <ligand>
        <name>CTP</name>
        <dbReference type="ChEBI" id="CHEBI:37563"/>
    </ligand>
</feature>
<feature type="active site" description="Proton donor" evidence="3">
    <location>
        <position position="165"/>
    </location>
</feature>
<feature type="domain" description="Flavoprotein" evidence="5">
    <location>
        <begin position="14"/>
        <end position="185"/>
    </location>
</feature>
<comment type="cofactor">
    <cofactor evidence="3">
        <name>FMN</name>
        <dbReference type="ChEBI" id="CHEBI:58210"/>
    </cofactor>
    <text evidence="3">Binds 1 FMN per subunit.</text>
</comment>
<dbReference type="PROSITE" id="PS50890">
    <property type="entry name" value="PUA"/>
    <property type="match status" value="1"/>
</dbReference>
<evidence type="ECO:0000256" key="3">
    <source>
        <dbReference type="HAMAP-Rule" id="MF_02225"/>
    </source>
</evidence>
<feature type="binding site" evidence="3">
    <location>
        <position position="343"/>
    </location>
    <ligand>
        <name>CTP</name>
        <dbReference type="ChEBI" id="CHEBI:37563"/>
    </ligand>
</feature>
<comment type="similarity">
    <text evidence="3 4">In the C-terminal section; belongs to the PPC synthetase family.</text>
</comment>
<evidence type="ECO:0000256" key="2">
    <source>
        <dbReference type="ARBA" id="ARBA00023239"/>
    </source>
</evidence>
<reference evidence="7 8" key="1">
    <citation type="submission" date="2020-08" db="EMBL/GenBank/DDBJ databases">
        <title>Bridging the membrane lipid divide: bacteria of the FCB group superphylum have the potential to synthesize archaeal ether lipids.</title>
        <authorList>
            <person name="Villanueva L."/>
            <person name="Von Meijenfeldt F.A.B."/>
            <person name="Westbye A.B."/>
            <person name="Yadav S."/>
            <person name="Hopmans E.C."/>
            <person name="Dutilh B.E."/>
            <person name="Sinninghe Damste J.S."/>
        </authorList>
    </citation>
    <scope>NUCLEOTIDE SEQUENCE [LARGE SCALE GENOMIC DNA]</scope>
    <source>
        <strain evidence="7">NIOZ-UU100</strain>
    </source>
</reference>
<dbReference type="InterPro" id="IPR003382">
    <property type="entry name" value="Flavoprotein"/>
</dbReference>
<feature type="binding site" evidence="3">
    <location>
        <position position="347"/>
    </location>
    <ligand>
        <name>CTP</name>
        <dbReference type="ChEBI" id="CHEBI:37563"/>
    </ligand>
</feature>
<keyword evidence="3 4" id="KW-0288">FMN</keyword>
<feature type="binding site" evidence="3">
    <location>
        <position position="329"/>
    </location>
    <ligand>
        <name>CTP</name>
        <dbReference type="ChEBI" id="CHEBI:37563"/>
    </ligand>
</feature>
<keyword evidence="3" id="KW-0479">Metal-binding</keyword>
<dbReference type="SUPFAM" id="SSF52507">
    <property type="entry name" value="Homo-oligomeric flavin-containing Cys decarboxylases, HFCD"/>
    <property type="match status" value="1"/>
</dbReference>
<comment type="pathway">
    <text evidence="3 4">Cofactor biosynthesis; coenzyme A biosynthesis; CoA from (R)-pantothenate: step 3/5.</text>
</comment>
<dbReference type="HAMAP" id="MF_02225">
    <property type="entry name" value="CoaBC"/>
    <property type="match status" value="1"/>
</dbReference>
<dbReference type="InterPro" id="IPR036551">
    <property type="entry name" value="Flavin_trans-like"/>
</dbReference>
<dbReference type="EC" id="6.3.2.5" evidence="3"/>
<dbReference type="GO" id="GO:0046872">
    <property type="term" value="F:metal ion binding"/>
    <property type="evidence" value="ECO:0007669"/>
    <property type="project" value="UniProtKB-KW"/>
</dbReference>
<feature type="domain" description="DNA/pantothenate metabolism flavoprotein C-terminal" evidence="6">
    <location>
        <begin position="192"/>
        <end position="400"/>
    </location>
</feature>
<dbReference type="InterPro" id="IPR007085">
    <property type="entry name" value="DNA/pantothenate-metab_flavo_C"/>
</dbReference>
<comment type="similarity">
    <text evidence="3 4">In the N-terminal section; belongs to the HFCD (homo-oligomeric flavin containing Cys decarboxylase) superfamily.</text>
</comment>